<dbReference type="EMBL" id="JAIWYP010000008">
    <property type="protein sequence ID" value="KAH3779781.1"/>
    <property type="molecule type" value="Genomic_DNA"/>
</dbReference>
<keyword evidence="2" id="KW-1185">Reference proteome</keyword>
<evidence type="ECO:0000313" key="1">
    <source>
        <dbReference type="EMBL" id="KAH3779781.1"/>
    </source>
</evidence>
<comment type="caution">
    <text evidence="1">The sequence shown here is derived from an EMBL/GenBank/DDBJ whole genome shotgun (WGS) entry which is preliminary data.</text>
</comment>
<reference evidence="1" key="2">
    <citation type="submission" date="2020-11" db="EMBL/GenBank/DDBJ databases">
        <authorList>
            <person name="McCartney M.A."/>
            <person name="Auch B."/>
            <person name="Kono T."/>
            <person name="Mallez S."/>
            <person name="Becker A."/>
            <person name="Gohl D.M."/>
            <person name="Silverstein K.A.T."/>
            <person name="Koren S."/>
            <person name="Bechman K.B."/>
            <person name="Herman A."/>
            <person name="Abrahante J.E."/>
            <person name="Garbe J."/>
        </authorList>
    </citation>
    <scope>NUCLEOTIDE SEQUENCE</scope>
    <source>
        <strain evidence="1">Duluth1</strain>
        <tissue evidence="1">Whole animal</tissue>
    </source>
</reference>
<sequence length="84" mass="9371">MGPVYKPFPLLKMLTVTLHQLRAASGTTSFVITLHIIAEYSSILEPITQAFQAVQLDMIGVKKYVVNLTSMFTDHRENADSIFA</sequence>
<evidence type="ECO:0000313" key="2">
    <source>
        <dbReference type="Proteomes" id="UP000828390"/>
    </source>
</evidence>
<reference evidence="1" key="1">
    <citation type="journal article" date="2019" name="bioRxiv">
        <title>The Genome of the Zebra Mussel, Dreissena polymorpha: A Resource for Invasive Species Research.</title>
        <authorList>
            <person name="McCartney M.A."/>
            <person name="Auch B."/>
            <person name="Kono T."/>
            <person name="Mallez S."/>
            <person name="Zhang Y."/>
            <person name="Obille A."/>
            <person name="Becker A."/>
            <person name="Abrahante J.E."/>
            <person name="Garbe J."/>
            <person name="Badalamenti J.P."/>
            <person name="Herman A."/>
            <person name="Mangelson H."/>
            <person name="Liachko I."/>
            <person name="Sullivan S."/>
            <person name="Sone E.D."/>
            <person name="Koren S."/>
            <person name="Silverstein K.A.T."/>
            <person name="Beckman K.B."/>
            <person name="Gohl D.M."/>
        </authorList>
    </citation>
    <scope>NUCLEOTIDE SEQUENCE</scope>
    <source>
        <strain evidence="1">Duluth1</strain>
        <tissue evidence="1">Whole animal</tissue>
    </source>
</reference>
<organism evidence="1 2">
    <name type="scientific">Dreissena polymorpha</name>
    <name type="common">Zebra mussel</name>
    <name type="synonym">Mytilus polymorpha</name>
    <dbReference type="NCBI Taxonomy" id="45954"/>
    <lineage>
        <taxon>Eukaryota</taxon>
        <taxon>Metazoa</taxon>
        <taxon>Spiralia</taxon>
        <taxon>Lophotrochozoa</taxon>
        <taxon>Mollusca</taxon>
        <taxon>Bivalvia</taxon>
        <taxon>Autobranchia</taxon>
        <taxon>Heteroconchia</taxon>
        <taxon>Euheterodonta</taxon>
        <taxon>Imparidentia</taxon>
        <taxon>Neoheterodontei</taxon>
        <taxon>Myida</taxon>
        <taxon>Dreissenoidea</taxon>
        <taxon>Dreissenidae</taxon>
        <taxon>Dreissena</taxon>
    </lineage>
</organism>
<gene>
    <name evidence="1" type="ORF">DPMN_157587</name>
</gene>
<dbReference type="Proteomes" id="UP000828390">
    <property type="component" value="Unassembled WGS sequence"/>
</dbReference>
<proteinExistence type="predicted"/>
<protein>
    <submittedName>
        <fullName evidence="1">Uncharacterized protein</fullName>
    </submittedName>
</protein>
<accession>A0A9D4IL69</accession>
<dbReference type="AlphaFoldDB" id="A0A9D4IL69"/>
<name>A0A9D4IL69_DREPO</name>